<reference evidence="17" key="2">
    <citation type="submission" date="2020-06" db="EMBL/GenBank/DDBJ databases">
        <authorList>
            <person name="Sheffer M."/>
        </authorList>
    </citation>
    <scope>NUCLEOTIDE SEQUENCE</scope>
</reference>
<dbReference type="Pfam" id="PF12796">
    <property type="entry name" value="Ank_2"/>
    <property type="match status" value="6"/>
</dbReference>
<feature type="repeat" description="ANK" evidence="16">
    <location>
        <begin position="655"/>
        <end position="687"/>
    </location>
</feature>
<comment type="subunit">
    <text evidence="14">Homotetramer in membranes.</text>
</comment>
<dbReference type="PRINTS" id="PR01415">
    <property type="entry name" value="ANKYRIN"/>
</dbReference>
<evidence type="ECO:0000256" key="3">
    <source>
        <dbReference type="ARBA" id="ARBA00022483"/>
    </source>
</evidence>
<dbReference type="GO" id="GO:0044218">
    <property type="term" value="C:other organism cell membrane"/>
    <property type="evidence" value="ECO:0007669"/>
    <property type="project" value="UniProtKB-KW"/>
</dbReference>
<dbReference type="GO" id="GO:0090729">
    <property type="term" value="F:toxin activity"/>
    <property type="evidence" value="ECO:0007669"/>
    <property type="project" value="UniProtKB-KW"/>
</dbReference>
<feature type="repeat" description="ANK" evidence="16">
    <location>
        <begin position="783"/>
        <end position="815"/>
    </location>
</feature>
<feature type="repeat" description="ANK" evidence="16">
    <location>
        <begin position="42"/>
        <end position="74"/>
    </location>
</feature>
<dbReference type="SMART" id="SM00248">
    <property type="entry name" value="ANK"/>
    <property type="match status" value="23"/>
</dbReference>
<dbReference type="SUPFAM" id="SSF48403">
    <property type="entry name" value="Ankyrin repeat"/>
    <property type="match status" value="3"/>
</dbReference>
<evidence type="ECO:0000256" key="14">
    <source>
        <dbReference type="ARBA" id="ARBA00049715"/>
    </source>
</evidence>
<evidence type="ECO:0000256" key="10">
    <source>
        <dbReference type="ARBA" id="ARBA00023043"/>
    </source>
</evidence>
<sequence length="1070" mass="118528">MGFRCDINLQKALKCLLSYGRLATVGYLIQESKSSINCIDIYGRTPLHLAAINGHTDVVRCLLNHDAEMAPIDRFGNAALHYAIIHNHLTIASILLEKESGVDANKTFLGDTALHLASGKGHMNLVVYLLDKIPVNFRSDLNFVPLHKAAKGGHTNVVELLITAGAKINAKSLKGTTPLHLAAEKGHYAVALKLLQHGADINITDLNGSTPLSFSIREGFLAVSELLLGKDIVIDSFRSSYECPLNLAAYFGHHELLKLMLYRCDTDFKISSLYLSAYMGHLTSVKFLIKKGVSIKYNATGCTALHFAACGGHTDIANFLISRGYDVNAKITSKEVERNMSTAIISPCCLKACDINARSRQKNETALYLAVFNDHPGVASYLMNCDASACHDCAASLEIAVKRNRMDIVNMLMNKNVDISKEKEREYLLSAIRDGNDDIAEYFLKRNPETALSRPECHEFPLHSAVESGHLNIVKKLLELEIRNDINEKNNESATPLELASVEGYCEIVRVLLEKGADPNHAPGRSEPLHMAVLSGYSEIIEILYNAGANLVNIEGCSAIELAVKIKNLDAMEKLLELSKFDINIEGHSGCTLLHNAAASGSLEIVKSLVEKGATINCRDSTNAKPIHIAAKEGHKSIVEYFLSVGVEIDSRGENGWSLLHYAAAGNQSDICKVLFKNGLSINIIDDNGCSALHVAAQMGQIDVLHTLLHFGAYYDFRNERNETPYDVAKSSDLHNIHVIASFIFISNLFSAVQKNNLPHVEALLNEGFEFSEFGYANIKNSKNLSLLHFAAWKGYEGIVNLLLKHNADPNAKTANGCTPLHYAAKFSYPKVARALLRSGAIFNAESNGKKTPLDFANDGDIIELLNILNAIFSKIENNEYFISDNLIPLKNLDIVKTVMRAKNSCGKTLTAFAIIKEHPEAQSLKSLFQPDVTFHCQRADRLCKEGQFHESLEQYKVILEKRIDMFSDKDPGVLDIQEIISEILIKQERYDQAQSLIEKNFRIRKEILGDFHKDTLKTMRLMALILGRKGRKREALNIYEDVLKKQQHLLGSSNEETLLTQIHIAQLNA</sequence>
<gene>
    <name evidence="17" type="ORF">HNY73_014271</name>
</gene>
<evidence type="ECO:0000256" key="4">
    <source>
        <dbReference type="ARBA" id="ARBA00022525"/>
    </source>
</evidence>
<dbReference type="Proteomes" id="UP000807504">
    <property type="component" value="Unassembled WGS sequence"/>
</dbReference>
<keyword evidence="5" id="KW-1052">Target cell membrane</keyword>
<dbReference type="GO" id="GO:0005576">
    <property type="term" value="C:extracellular region"/>
    <property type="evidence" value="ECO:0007669"/>
    <property type="project" value="UniProtKB-SubCell"/>
</dbReference>
<feature type="repeat" description="ANK" evidence="16">
    <location>
        <begin position="141"/>
        <end position="173"/>
    </location>
</feature>
<dbReference type="GO" id="GO:0006887">
    <property type="term" value="P:exocytosis"/>
    <property type="evidence" value="ECO:0007669"/>
    <property type="project" value="UniProtKB-KW"/>
</dbReference>
<keyword evidence="7" id="KW-0528">Neurotoxin</keyword>
<evidence type="ECO:0000256" key="1">
    <source>
        <dbReference type="ARBA" id="ARBA00004175"/>
    </source>
</evidence>
<dbReference type="InterPro" id="IPR002110">
    <property type="entry name" value="Ankyrin_rpt"/>
</dbReference>
<keyword evidence="12" id="KW-1053">Target membrane</keyword>
<feature type="repeat" description="ANK" evidence="16">
    <location>
        <begin position="174"/>
        <end position="206"/>
    </location>
</feature>
<evidence type="ECO:0000313" key="17">
    <source>
        <dbReference type="EMBL" id="KAF8777403.1"/>
    </source>
</evidence>
<dbReference type="Gene3D" id="1.25.40.20">
    <property type="entry name" value="Ankyrin repeat-containing domain"/>
    <property type="match status" value="6"/>
</dbReference>
<feature type="repeat" description="ANK" evidence="16">
    <location>
        <begin position="300"/>
        <end position="332"/>
    </location>
</feature>
<keyword evidence="9" id="KW-0638">Presynaptic neurotoxin</keyword>
<name>A0A8T0ENC5_ARGBR</name>
<dbReference type="InterPro" id="IPR011990">
    <property type="entry name" value="TPR-like_helical_dom_sf"/>
</dbReference>
<feature type="repeat" description="ANK" evidence="16">
    <location>
        <begin position="75"/>
        <end position="107"/>
    </location>
</feature>
<dbReference type="Gene3D" id="1.25.40.10">
    <property type="entry name" value="Tetratricopeptide repeat domain"/>
    <property type="match status" value="1"/>
</dbReference>
<dbReference type="PROSITE" id="PS50297">
    <property type="entry name" value="ANK_REP_REGION"/>
    <property type="match status" value="13"/>
</dbReference>
<keyword evidence="10 16" id="KW-0040">ANK repeat</keyword>
<evidence type="ECO:0000256" key="16">
    <source>
        <dbReference type="PROSITE-ProRule" id="PRU00023"/>
    </source>
</evidence>
<dbReference type="GO" id="GO:0044231">
    <property type="term" value="C:host cell presynaptic membrane"/>
    <property type="evidence" value="ECO:0007669"/>
    <property type="project" value="UniProtKB-KW"/>
</dbReference>
<dbReference type="PROSITE" id="PS50088">
    <property type="entry name" value="ANK_REPEAT"/>
    <property type="match status" value="14"/>
</dbReference>
<evidence type="ECO:0000256" key="5">
    <source>
        <dbReference type="ARBA" id="ARBA00022537"/>
    </source>
</evidence>
<organism evidence="17 18">
    <name type="scientific">Argiope bruennichi</name>
    <name type="common">Wasp spider</name>
    <name type="synonym">Aranea bruennichi</name>
    <dbReference type="NCBI Taxonomy" id="94029"/>
    <lineage>
        <taxon>Eukaryota</taxon>
        <taxon>Metazoa</taxon>
        <taxon>Ecdysozoa</taxon>
        <taxon>Arthropoda</taxon>
        <taxon>Chelicerata</taxon>
        <taxon>Arachnida</taxon>
        <taxon>Araneae</taxon>
        <taxon>Araneomorphae</taxon>
        <taxon>Entelegynae</taxon>
        <taxon>Araneoidea</taxon>
        <taxon>Araneidae</taxon>
        <taxon>Argiope</taxon>
    </lineage>
</organism>
<evidence type="ECO:0000256" key="15">
    <source>
        <dbReference type="ARBA" id="ARBA00049811"/>
    </source>
</evidence>
<keyword evidence="4" id="KW-0964">Secreted</keyword>
<feature type="repeat" description="ANK" evidence="16">
    <location>
        <begin position="589"/>
        <end position="621"/>
    </location>
</feature>
<comment type="caution">
    <text evidence="17">The sequence shown here is derived from an EMBL/GenBank/DDBJ whole genome shotgun (WGS) entry which is preliminary data.</text>
</comment>
<evidence type="ECO:0000256" key="12">
    <source>
        <dbReference type="ARBA" id="ARBA00023298"/>
    </source>
</evidence>
<feature type="repeat" description="ANK" evidence="16">
    <location>
        <begin position="622"/>
        <end position="654"/>
    </location>
</feature>
<comment type="subcellular location">
    <subcellularLocation>
        <location evidence="2">Secreted</location>
    </subcellularLocation>
    <subcellularLocation>
        <location evidence="1">Target cell membrane</location>
    </subcellularLocation>
</comment>
<dbReference type="InterPro" id="IPR036770">
    <property type="entry name" value="Ankyrin_rpt-contain_sf"/>
</dbReference>
<dbReference type="SUPFAM" id="SSF48452">
    <property type="entry name" value="TPR-like"/>
    <property type="match status" value="1"/>
</dbReference>
<dbReference type="Pfam" id="PF13857">
    <property type="entry name" value="Ank_5"/>
    <property type="match status" value="1"/>
</dbReference>
<evidence type="ECO:0000313" key="18">
    <source>
        <dbReference type="Proteomes" id="UP000807504"/>
    </source>
</evidence>
<dbReference type="PANTHER" id="PTHR24198">
    <property type="entry name" value="ANKYRIN REPEAT AND PROTEIN KINASE DOMAIN-CONTAINING PROTEIN"/>
    <property type="match status" value="1"/>
</dbReference>
<comment type="similarity">
    <text evidence="13">Belongs to the cationic peptide 01 (latrotoxin) family. 03 (alpha-latrotoxin) subfamily.</text>
</comment>
<dbReference type="PANTHER" id="PTHR24198:SF165">
    <property type="entry name" value="ANKYRIN REPEAT-CONTAINING PROTEIN-RELATED"/>
    <property type="match status" value="1"/>
</dbReference>
<keyword evidence="8" id="KW-0677">Repeat</keyword>
<feature type="repeat" description="ANK" evidence="16">
    <location>
        <begin position="524"/>
        <end position="556"/>
    </location>
</feature>
<dbReference type="Pfam" id="PF00023">
    <property type="entry name" value="Ank"/>
    <property type="match status" value="1"/>
</dbReference>
<evidence type="ECO:0000256" key="9">
    <source>
        <dbReference type="ARBA" id="ARBA00023028"/>
    </source>
</evidence>
<accession>A0A8T0ENC5</accession>
<dbReference type="AlphaFoldDB" id="A0A8T0ENC5"/>
<keyword evidence="6" id="KW-0800">Toxin</keyword>
<evidence type="ECO:0000256" key="6">
    <source>
        <dbReference type="ARBA" id="ARBA00022656"/>
    </source>
</evidence>
<reference evidence="17" key="1">
    <citation type="journal article" date="2020" name="bioRxiv">
        <title>Chromosome-level reference genome of the European wasp spider Argiope bruennichi: a resource for studies on range expansion and evolutionary adaptation.</title>
        <authorList>
            <person name="Sheffer M.M."/>
            <person name="Hoppe A."/>
            <person name="Krehenwinkel H."/>
            <person name="Uhl G."/>
            <person name="Kuss A.W."/>
            <person name="Jensen L."/>
            <person name="Jensen C."/>
            <person name="Gillespie R.G."/>
            <person name="Hoff K.J."/>
            <person name="Prost S."/>
        </authorList>
    </citation>
    <scope>NUCLEOTIDE SEQUENCE</scope>
</reference>
<keyword evidence="18" id="KW-1185">Reference proteome</keyword>
<feature type="repeat" description="ANK" evidence="16">
    <location>
        <begin position="816"/>
        <end position="848"/>
    </location>
</feature>
<evidence type="ECO:0000256" key="13">
    <source>
        <dbReference type="ARBA" id="ARBA00049657"/>
    </source>
</evidence>
<evidence type="ECO:0000256" key="8">
    <source>
        <dbReference type="ARBA" id="ARBA00022737"/>
    </source>
</evidence>
<keyword evidence="11" id="KW-0472">Membrane</keyword>
<feature type="repeat" description="ANK" evidence="16">
    <location>
        <begin position="492"/>
        <end position="524"/>
    </location>
</feature>
<dbReference type="Pfam" id="PF13424">
    <property type="entry name" value="TPR_12"/>
    <property type="match status" value="1"/>
</dbReference>
<feature type="repeat" description="ANK" evidence="16">
    <location>
        <begin position="109"/>
        <end position="132"/>
    </location>
</feature>
<evidence type="ECO:0000256" key="7">
    <source>
        <dbReference type="ARBA" id="ARBA00022699"/>
    </source>
</evidence>
<keyword evidence="3" id="KW-0268">Exocytosis</keyword>
<protein>
    <recommendedName>
        <fullName evidence="15">Alpha-latrotoxin</fullName>
    </recommendedName>
</protein>
<evidence type="ECO:0000256" key="2">
    <source>
        <dbReference type="ARBA" id="ARBA00004613"/>
    </source>
</evidence>
<dbReference type="EMBL" id="JABXBU010002072">
    <property type="protein sequence ID" value="KAF8777403.1"/>
    <property type="molecule type" value="Genomic_DNA"/>
</dbReference>
<proteinExistence type="inferred from homology"/>
<feature type="repeat" description="ANK" evidence="16">
    <location>
        <begin position="688"/>
        <end position="720"/>
    </location>
</feature>
<evidence type="ECO:0000256" key="11">
    <source>
        <dbReference type="ARBA" id="ARBA00023136"/>
    </source>
</evidence>